<dbReference type="InterPro" id="IPR043129">
    <property type="entry name" value="ATPase_NBD"/>
</dbReference>
<gene>
    <name evidence="7" type="ORF">BJ992_005155</name>
</gene>
<dbReference type="Pfam" id="PF00370">
    <property type="entry name" value="FGGY_N"/>
    <property type="match status" value="1"/>
</dbReference>
<evidence type="ECO:0000313" key="8">
    <source>
        <dbReference type="Proteomes" id="UP000555564"/>
    </source>
</evidence>
<evidence type="ECO:0000256" key="2">
    <source>
        <dbReference type="ARBA" id="ARBA00022629"/>
    </source>
</evidence>
<dbReference type="InterPro" id="IPR050406">
    <property type="entry name" value="FGGY_Carb_Kinase"/>
</dbReference>
<keyword evidence="2" id="KW-0119">Carbohydrate metabolism</keyword>
<dbReference type="InterPro" id="IPR018485">
    <property type="entry name" value="FGGY_C"/>
</dbReference>
<dbReference type="PANTHER" id="PTHR43095:SF5">
    <property type="entry name" value="XYLULOSE KINASE"/>
    <property type="match status" value="1"/>
</dbReference>
<dbReference type="InterPro" id="IPR018484">
    <property type="entry name" value="FGGY_N"/>
</dbReference>
<protein>
    <submittedName>
        <fullName evidence="7">Xylulokinase</fullName>
        <ecNumber evidence="7">2.7.1.17</ecNumber>
    </submittedName>
</protein>
<dbReference type="Proteomes" id="UP000555564">
    <property type="component" value="Unassembled WGS sequence"/>
</dbReference>
<feature type="domain" description="Carbohydrate kinase FGGY N-terminal" evidence="5">
    <location>
        <begin position="1"/>
        <end position="230"/>
    </location>
</feature>
<organism evidence="7 8">
    <name type="scientific">Sphaerisporangium rubeum</name>
    <dbReference type="NCBI Taxonomy" id="321317"/>
    <lineage>
        <taxon>Bacteria</taxon>
        <taxon>Bacillati</taxon>
        <taxon>Actinomycetota</taxon>
        <taxon>Actinomycetes</taxon>
        <taxon>Streptosporangiales</taxon>
        <taxon>Streptosporangiaceae</taxon>
        <taxon>Sphaerisporangium</taxon>
    </lineage>
</organism>
<evidence type="ECO:0000313" key="7">
    <source>
        <dbReference type="EMBL" id="MBB6475724.1"/>
    </source>
</evidence>
<dbReference type="SUPFAM" id="SSF53067">
    <property type="entry name" value="Actin-like ATPase domain"/>
    <property type="match status" value="2"/>
</dbReference>
<comment type="similarity">
    <text evidence="1">Belongs to the FGGY kinase family.</text>
</comment>
<proteinExistence type="inferred from homology"/>
<evidence type="ECO:0000259" key="6">
    <source>
        <dbReference type="Pfam" id="PF02782"/>
    </source>
</evidence>
<feature type="domain" description="Carbohydrate kinase FGGY C-terminal" evidence="6">
    <location>
        <begin position="244"/>
        <end position="422"/>
    </location>
</feature>
<keyword evidence="4 7" id="KW-0418">Kinase</keyword>
<dbReference type="AlphaFoldDB" id="A0A7X0II86"/>
<comment type="caution">
    <text evidence="7">The sequence shown here is derived from an EMBL/GenBank/DDBJ whole genome shotgun (WGS) entry which is preliminary data.</text>
</comment>
<dbReference type="Pfam" id="PF02782">
    <property type="entry name" value="FGGY_C"/>
    <property type="match status" value="1"/>
</dbReference>
<keyword evidence="8" id="KW-1185">Reference proteome</keyword>
<evidence type="ECO:0000256" key="4">
    <source>
        <dbReference type="ARBA" id="ARBA00022777"/>
    </source>
</evidence>
<dbReference type="GO" id="GO:0042732">
    <property type="term" value="P:D-xylose metabolic process"/>
    <property type="evidence" value="ECO:0007669"/>
    <property type="project" value="UniProtKB-KW"/>
</dbReference>
<dbReference type="GO" id="GO:0004856">
    <property type="term" value="F:D-xylulokinase activity"/>
    <property type="evidence" value="ECO:0007669"/>
    <property type="project" value="UniProtKB-EC"/>
</dbReference>
<dbReference type="EC" id="2.7.1.17" evidence="7"/>
<reference evidence="7 8" key="1">
    <citation type="submission" date="2020-08" db="EMBL/GenBank/DDBJ databases">
        <title>Sequencing the genomes of 1000 actinobacteria strains.</title>
        <authorList>
            <person name="Klenk H.-P."/>
        </authorList>
    </citation>
    <scope>NUCLEOTIDE SEQUENCE [LARGE SCALE GENOMIC DNA]</scope>
    <source>
        <strain evidence="7 8">DSM 44936</strain>
    </source>
</reference>
<keyword evidence="2" id="KW-0859">Xylose metabolism</keyword>
<dbReference type="PIRSF" id="PIRSF000538">
    <property type="entry name" value="GlpK"/>
    <property type="match status" value="1"/>
</dbReference>
<evidence type="ECO:0000256" key="3">
    <source>
        <dbReference type="ARBA" id="ARBA00022679"/>
    </source>
</evidence>
<dbReference type="EMBL" id="JACHIU010000001">
    <property type="protein sequence ID" value="MBB6475724.1"/>
    <property type="molecule type" value="Genomic_DNA"/>
</dbReference>
<sequence length="470" mass="48592">MKAVLLDDGGTVLGRGSGAVRTVRDGPDRAEQAPEDYVGAAAAATEQAFRGVGDVRLRGIGLSGQTPTLVVVDDGGEAVRPAIGWQDTRAKRQAVELERELGDPLPLIGTSLPWSASACPAKMRWLAEHEPETVRRGRTLLQPKDYLGLVLTGSAMSDPWSSKGLCHVLTASPASAVVEATGWPVSAVPVLAQGWTARGTLTEAGAKALGLKAAGVPVSVGCSDAMSGMLALGALTEPASFVLTGTSSMTGTSVRAGPDQAHPLYVIPPECSPMTVVYGPTQSSGASVEWAGRMLGRTPDEVVALAGQARRRPVFVPYLSGERAPVWRGDVRAVLAGLGADDGPAELAAAVLAGVSLADRHVLQTAATLLGAAGSGPVRLGGHAGRDRRWWEVRGRTLGVDLEAVDDTDPPSRGAAMTAMAASGTDLAAAVGRLAAPVHHVPVTAEARREAERAYAVYLRWAGHTLDSDY</sequence>
<keyword evidence="3 7" id="KW-0808">Transferase</keyword>
<dbReference type="InterPro" id="IPR000577">
    <property type="entry name" value="Carb_kinase_FGGY"/>
</dbReference>
<dbReference type="PANTHER" id="PTHR43095">
    <property type="entry name" value="SUGAR KINASE"/>
    <property type="match status" value="1"/>
</dbReference>
<dbReference type="Gene3D" id="3.30.420.40">
    <property type="match status" value="2"/>
</dbReference>
<evidence type="ECO:0000256" key="1">
    <source>
        <dbReference type="ARBA" id="ARBA00009156"/>
    </source>
</evidence>
<evidence type="ECO:0000259" key="5">
    <source>
        <dbReference type="Pfam" id="PF00370"/>
    </source>
</evidence>
<name>A0A7X0II86_9ACTN</name>
<accession>A0A7X0II86</accession>